<comment type="caution">
    <text evidence="8">The sequence shown here is derived from an EMBL/GenBank/DDBJ whole genome shotgun (WGS) entry which is preliminary data.</text>
</comment>
<keyword evidence="2" id="KW-0597">Phosphoprotein</keyword>
<dbReference type="PANTHER" id="PTHR42926:SF1">
    <property type="entry name" value="CIRCADIAN CLOCK OSCILLATOR PROTEIN KAIC 1"/>
    <property type="match status" value="1"/>
</dbReference>
<evidence type="ECO:0000313" key="9">
    <source>
        <dbReference type="Proteomes" id="UP000563426"/>
    </source>
</evidence>
<dbReference type="InterPro" id="IPR010624">
    <property type="entry name" value="KaiC_dom"/>
</dbReference>
<dbReference type="InterPro" id="IPR014774">
    <property type="entry name" value="KaiC-like_dom"/>
</dbReference>
<dbReference type="GO" id="GO:0005524">
    <property type="term" value="F:ATP binding"/>
    <property type="evidence" value="ECO:0007669"/>
    <property type="project" value="InterPro"/>
</dbReference>
<dbReference type="EC" id="2.7.11.1" evidence="1"/>
<evidence type="ECO:0000256" key="4">
    <source>
        <dbReference type="ARBA" id="ARBA00022737"/>
    </source>
</evidence>
<reference evidence="8 9" key="1">
    <citation type="submission" date="2020-05" db="EMBL/GenBank/DDBJ databases">
        <authorList>
            <person name="Whitworth D."/>
        </authorList>
    </citation>
    <scope>NUCLEOTIDE SEQUENCE [LARGE SCALE GENOMIC DNA]</scope>
    <source>
        <strain evidence="8 9">AB043B</strain>
    </source>
</reference>
<dbReference type="SUPFAM" id="SSF52540">
    <property type="entry name" value="P-loop containing nucleoside triphosphate hydrolases"/>
    <property type="match status" value="2"/>
</dbReference>
<dbReference type="InterPro" id="IPR030665">
    <property type="entry name" value="KaiC"/>
</dbReference>
<name>A0A3A8I9W2_9BACT</name>
<dbReference type="OrthoDB" id="9783783at2"/>
<dbReference type="GO" id="GO:0004674">
    <property type="term" value="F:protein serine/threonine kinase activity"/>
    <property type="evidence" value="ECO:0007669"/>
    <property type="project" value="UniProtKB-EC"/>
</dbReference>
<dbReference type="PIRSF" id="PIRSF039117">
    <property type="entry name" value="KaiC"/>
    <property type="match status" value="1"/>
</dbReference>
<keyword evidence="3" id="KW-0808">Transferase</keyword>
<sequence length="490" mass="53712">MSPSEQHPPVFERIATGVPGLDPILGGGLVASGVYIVVGEPGAGKTIFANQLCYSQAQQGTRCLYVTLLAESHSRMLANLRSMAFFDAAQLPQRIYYVSGFRMLEEQGLPGLLELLRREMRNHGAGILVLDGLVQAQEAAGSSRDFKKFIHELQVSAGLSRFTALLLTSSVGPTVHPEYTMVDGILELRERTAAMRSWRELQVRKFRGSASLNGSHHFRISEAGLEVFPRLESMASRVQPPDWGTQRVRFGVPTLDAMIPEGIAAASTTLVMGPPGCGKTLLGASHLAEGLRLGEPGLMVSFYEGPDRLLHKAANVGLSLGNAVKDGRLVLQWNMPAECNLDLVAHHMLEDVRKRGVKRLFVDGLSAMVETTHEPARISPFFAALTQELRRHGVTTVFTLETPRLFGPDMDVPLGTGLSGVAENLLFMRHLELNGRLRRLLSIFKLRDADYDPTLREFLITSQGIEIQPPFQPSPELLLTGLARFPGNHS</sequence>
<evidence type="ECO:0000256" key="5">
    <source>
        <dbReference type="ARBA" id="ARBA00022777"/>
    </source>
</evidence>
<keyword evidence="6" id="KW-0378">Hydrolase</keyword>
<evidence type="ECO:0000259" key="7">
    <source>
        <dbReference type="PROSITE" id="PS51146"/>
    </source>
</evidence>
<proteinExistence type="predicted"/>
<dbReference type="GO" id="GO:0016787">
    <property type="term" value="F:hydrolase activity"/>
    <property type="evidence" value="ECO:0007669"/>
    <property type="project" value="UniProtKB-KW"/>
</dbReference>
<dbReference type="PANTHER" id="PTHR42926">
    <property type="match status" value="1"/>
</dbReference>
<dbReference type="InterPro" id="IPR027417">
    <property type="entry name" value="P-loop_NTPase"/>
</dbReference>
<evidence type="ECO:0000256" key="2">
    <source>
        <dbReference type="ARBA" id="ARBA00022553"/>
    </source>
</evidence>
<dbReference type="Gene3D" id="3.40.50.300">
    <property type="entry name" value="P-loop containing nucleotide triphosphate hydrolases"/>
    <property type="match status" value="2"/>
</dbReference>
<evidence type="ECO:0000313" key="8">
    <source>
        <dbReference type="EMBL" id="NOK36802.1"/>
    </source>
</evidence>
<dbReference type="Proteomes" id="UP000563426">
    <property type="component" value="Unassembled WGS sequence"/>
</dbReference>
<organism evidence="8 9">
    <name type="scientific">Corallococcus exercitus</name>
    <dbReference type="NCBI Taxonomy" id="2316736"/>
    <lineage>
        <taxon>Bacteria</taxon>
        <taxon>Pseudomonadati</taxon>
        <taxon>Myxococcota</taxon>
        <taxon>Myxococcia</taxon>
        <taxon>Myxococcales</taxon>
        <taxon>Cystobacterineae</taxon>
        <taxon>Myxococcaceae</taxon>
        <taxon>Corallococcus</taxon>
    </lineage>
</organism>
<evidence type="ECO:0000256" key="3">
    <source>
        <dbReference type="ARBA" id="ARBA00022679"/>
    </source>
</evidence>
<keyword evidence="5" id="KW-0418">Kinase</keyword>
<keyword evidence="9" id="KW-1185">Reference proteome</keyword>
<feature type="domain" description="KaiC" evidence="7">
    <location>
        <begin position="12"/>
        <end position="241"/>
    </location>
</feature>
<dbReference type="Pfam" id="PF06745">
    <property type="entry name" value="ATPase"/>
    <property type="match status" value="2"/>
</dbReference>
<keyword evidence="4" id="KW-0677">Repeat</keyword>
<dbReference type="PROSITE" id="PS51146">
    <property type="entry name" value="KAIC"/>
    <property type="match status" value="2"/>
</dbReference>
<evidence type="ECO:0000256" key="6">
    <source>
        <dbReference type="ARBA" id="ARBA00022801"/>
    </source>
</evidence>
<dbReference type="AlphaFoldDB" id="A0A3A8I9W2"/>
<protein>
    <recommendedName>
        <fullName evidence="1">non-specific serine/threonine protein kinase</fullName>
        <ecNumber evidence="1">2.7.11.1</ecNumber>
    </recommendedName>
</protein>
<evidence type="ECO:0000256" key="1">
    <source>
        <dbReference type="ARBA" id="ARBA00012513"/>
    </source>
</evidence>
<dbReference type="EMBL" id="JABFJV010000185">
    <property type="protein sequence ID" value="NOK36802.1"/>
    <property type="molecule type" value="Genomic_DNA"/>
</dbReference>
<gene>
    <name evidence="8" type="ORF">HMI49_26705</name>
</gene>
<accession>A0A3A8I9W2</accession>
<dbReference type="InterPro" id="IPR051347">
    <property type="entry name" value="Circadian_clock_KaiC-rel"/>
</dbReference>
<feature type="domain" description="KaiC" evidence="7">
    <location>
        <begin position="246"/>
        <end position="481"/>
    </location>
</feature>
<dbReference type="RefSeq" id="WP_120527192.1">
    <property type="nucleotide sequence ID" value="NZ_JABFJV010000185.1"/>
</dbReference>